<reference evidence="1 2" key="1">
    <citation type="journal article" date="2019" name="Sci. Rep.">
        <title>A high-quality genome of Eragrostis curvula grass provides insights into Poaceae evolution and supports new strategies to enhance forage quality.</title>
        <authorList>
            <person name="Carballo J."/>
            <person name="Santos B.A.C.M."/>
            <person name="Zappacosta D."/>
            <person name="Garbus I."/>
            <person name="Selva J.P."/>
            <person name="Gallo C.A."/>
            <person name="Diaz A."/>
            <person name="Albertini E."/>
            <person name="Caccamo M."/>
            <person name="Echenique V."/>
        </authorList>
    </citation>
    <scope>NUCLEOTIDE SEQUENCE [LARGE SCALE GENOMIC DNA]</scope>
    <source>
        <strain evidence="2">cv. Victoria</strain>
        <tissue evidence="1">Leaf</tissue>
    </source>
</reference>
<evidence type="ECO:0000313" key="1">
    <source>
        <dbReference type="EMBL" id="TVU07388.1"/>
    </source>
</evidence>
<comment type="caution">
    <text evidence="1">The sequence shown here is derived from an EMBL/GenBank/DDBJ whole genome shotgun (WGS) entry which is preliminary data.</text>
</comment>
<dbReference type="Gramene" id="TVU07388">
    <property type="protein sequence ID" value="TVU07388"/>
    <property type="gene ID" value="EJB05_47441"/>
</dbReference>
<dbReference type="Proteomes" id="UP000324897">
    <property type="component" value="Unassembled WGS sequence"/>
</dbReference>
<keyword evidence="2" id="KW-1185">Reference proteome</keyword>
<protein>
    <submittedName>
        <fullName evidence="1">Uncharacterized protein</fullName>
    </submittedName>
</protein>
<name>A0A5J9T8T9_9POAL</name>
<proteinExistence type="predicted"/>
<organism evidence="1 2">
    <name type="scientific">Eragrostis curvula</name>
    <name type="common">weeping love grass</name>
    <dbReference type="NCBI Taxonomy" id="38414"/>
    <lineage>
        <taxon>Eukaryota</taxon>
        <taxon>Viridiplantae</taxon>
        <taxon>Streptophyta</taxon>
        <taxon>Embryophyta</taxon>
        <taxon>Tracheophyta</taxon>
        <taxon>Spermatophyta</taxon>
        <taxon>Magnoliopsida</taxon>
        <taxon>Liliopsida</taxon>
        <taxon>Poales</taxon>
        <taxon>Poaceae</taxon>
        <taxon>PACMAD clade</taxon>
        <taxon>Chloridoideae</taxon>
        <taxon>Eragrostideae</taxon>
        <taxon>Eragrostidinae</taxon>
        <taxon>Eragrostis</taxon>
    </lineage>
</organism>
<accession>A0A5J9T8T9</accession>
<dbReference type="EMBL" id="RWGY01000045">
    <property type="protein sequence ID" value="TVU07388.1"/>
    <property type="molecule type" value="Genomic_DNA"/>
</dbReference>
<evidence type="ECO:0000313" key="2">
    <source>
        <dbReference type="Proteomes" id="UP000324897"/>
    </source>
</evidence>
<sequence length="68" mass="7759">MQDLVLAERDDRERRGWRVGLAGAAGPKETSYTEEETSYAEAEPSHYLLTSVPISKSHVHQLVKNRYQ</sequence>
<feature type="non-terminal residue" evidence="1">
    <location>
        <position position="1"/>
    </location>
</feature>
<gene>
    <name evidence="1" type="ORF">EJB05_47441</name>
</gene>
<dbReference type="AlphaFoldDB" id="A0A5J9T8T9"/>